<dbReference type="EMBL" id="KI283949">
    <property type="protein sequence ID" value="ESA13396.1"/>
    <property type="molecule type" value="Genomic_DNA"/>
</dbReference>
<name>U9UCQ3_RHIID</name>
<gene>
    <name evidence="1" type="ORF">GLOINDRAFT_346954</name>
</gene>
<reference evidence="1" key="1">
    <citation type="submission" date="2013-07" db="EMBL/GenBank/DDBJ databases">
        <title>The genome of an arbuscular mycorrhizal fungus provides insights into the evolution of the oldest plant symbiosis.</title>
        <authorList>
            <consortium name="DOE Joint Genome Institute"/>
            <person name="Tisserant E."/>
            <person name="Malbreil M."/>
            <person name="Kuo A."/>
            <person name="Kohler A."/>
            <person name="Symeonidi A."/>
            <person name="Balestrini R."/>
            <person name="Charron P."/>
            <person name="Duensing N."/>
            <person name="Frei-dit-Frey N."/>
            <person name="Gianinazzi-Pearson V."/>
            <person name="Gilbert B."/>
            <person name="Handa Y."/>
            <person name="Hijri M."/>
            <person name="Kaul R."/>
            <person name="Kawaguchi M."/>
            <person name="Krajinski F."/>
            <person name="Lammers P."/>
            <person name="Lapierre D."/>
            <person name="Masclaux F.G."/>
            <person name="Murat C."/>
            <person name="Morin E."/>
            <person name="Ndikumana S."/>
            <person name="Pagni M."/>
            <person name="Petitpierre D."/>
            <person name="Requena N."/>
            <person name="Rosikiewicz P."/>
            <person name="Riley R."/>
            <person name="Saito K."/>
            <person name="San Clemente H."/>
            <person name="Shapiro H."/>
            <person name="van Tuinen D."/>
            <person name="Becard G."/>
            <person name="Bonfante P."/>
            <person name="Paszkowski U."/>
            <person name="Shachar-Hill Y."/>
            <person name="Young J.P."/>
            <person name="Sanders I.R."/>
            <person name="Henrissat B."/>
            <person name="Rensing S.A."/>
            <person name="Grigoriev I.V."/>
            <person name="Corradi N."/>
            <person name="Roux C."/>
            <person name="Martin F."/>
        </authorList>
    </citation>
    <scope>NUCLEOTIDE SEQUENCE</scope>
    <source>
        <strain evidence="1">DAOM 197198</strain>
    </source>
</reference>
<protein>
    <submittedName>
        <fullName evidence="1">Uncharacterized protein</fullName>
    </submittedName>
</protein>
<dbReference type="AlphaFoldDB" id="U9UCQ3"/>
<sequence length="72" mass="8317">MAPKNDIIRKNVRCPSSYVSPNGRFLYRMPISNRSRIHKSRFKSDSVLAVPSDPWAELTAGENSGYEYTKYY</sequence>
<accession>U9UCQ3</accession>
<evidence type="ECO:0000313" key="1">
    <source>
        <dbReference type="EMBL" id="ESA13396.1"/>
    </source>
</evidence>
<proteinExistence type="predicted"/>
<dbReference type="HOGENOM" id="CLU_2723464_0_0_1"/>
<organism evidence="1">
    <name type="scientific">Rhizophagus irregularis (strain DAOM 181602 / DAOM 197198 / MUCL 43194)</name>
    <name type="common">Arbuscular mycorrhizal fungus</name>
    <name type="synonym">Glomus intraradices</name>
    <dbReference type="NCBI Taxonomy" id="747089"/>
    <lineage>
        <taxon>Eukaryota</taxon>
        <taxon>Fungi</taxon>
        <taxon>Fungi incertae sedis</taxon>
        <taxon>Mucoromycota</taxon>
        <taxon>Glomeromycotina</taxon>
        <taxon>Glomeromycetes</taxon>
        <taxon>Glomerales</taxon>
        <taxon>Glomeraceae</taxon>
        <taxon>Rhizophagus</taxon>
    </lineage>
</organism>